<name>A0A445JV65_GLYSO</name>
<evidence type="ECO:0000313" key="2">
    <source>
        <dbReference type="EMBL" id="RZC02349.1"/>
    </source>
</evidence>
<dbReference type="Proteomes" id="UP000289340">
    <property type="component" value="Chromosome 7"/>
</dbReference>
<reference evidence="2 3" key="1">
    <citation type="submission" date="2018-09" db="EMBL/GenBank/DDBJ databases">
        <title>A high-quality reference genome of wild soybean provides a powerful tool to mine soybean genomes.</title>
        <authorList>
            <person name="Xie M."/>
            <person name="Chung C.Y.L."/>
            <person name="Li M.-W."/>
            <person name="Wong F.-L."/>
            <person name="Chan T.-F."/>
            <person name="Lam H.-M."/>
        </authorList>
    </citation>
    <scope>NUCLEOTIDE SEQUENCE [LARGE SCALE GENOMIC DNA]</scope>
    <source>
        <strain evidence="3">cv. W05</strain>
        <tissue evidence="2">Hypocotyl of etiolated seedlings</tissue>
    </source>
</reference>
<keyword evidence="2" id="KW-0808">Transferase</keyword>
<dbReference type="SMR" id="A0A445JV65"/>
<dbReference type="InterPro" id="IPR008271">
    <property type="entry name" value="Ser/Thr_kinase_AS"/>
</dbReference>
<dbReference type="Pfam" id="PF00069">
    <property type="entry name" value="Pkinase"/>
    <property type="match status" value="1"/>
</dbReference>
<dbReference type="PANTHER" id="PTHR24361">
    <property type="entry name" value="MITOGEN-ACTIVATED KINASE KINASE KINASE"/>
    <property type="match status" value="1"/>
</dbReference>
<dbReference type="AlphaFoldDB" id="A0A445JV65"/>
<dbReference type="GO" id="GO:0005524">
    <property type="term" value="F:ATP binding"/>
    <property type="evidence" value="ECO:0007669"/>
    <property type="project" value="InterPro"/>
</dbReference>
<dbReference type="GO" id="GO:0004674">
    <property type="term" value="F:protein serine/threonine kinase activity"/>
    <property type="evidence" value="ECO:0007669"/>
    <property type="project" value="TreeGrafter"/>
</dbReference>
<keyword evidence="2" id="KW-0418">Kinase</keyword>
<dbReference type="InterPro" id="IPR000719">
    <property type="entry name" value="Prot_kinase_dom"/>
</dbReference>
<accession>A0A445JV65</accession>
<dbReference type="GO" id="GO:0005737">
    <property type="term" value="C:cytoplasm"/>
    <property type="evidence" value="ECO:0007669"/>
    <property type="project" value="TreeGrafter"/>
</dbReference>
<evidence type="ECO:0000313" key="3">
    <source>
        <dbReference type="Proteomes" id="UP000289340"/>
    </source>
</evidence>
<protein>
    <submittedName>
        <fullName evidence="2">Mitogen-activated protein kinase kinase 7</fullName>
    </submittedName>
</protein>
<dbReference type="Gene3D" id="1.10.510.10">
    <property type="entry name" value="Transferase(Phosphotransferase) domain 1"/>
    <property type="match status" value="2"/>
</dbReference>
<dbReference type="InterPro" id="IPR011009">
    <property type="entry name" value="Kinase-like_dom_sf"/>
</dbReference>
<comment type="caution">
    <text evidence="2">The sequence shown here is derived from an EMBL/GenBank/DDBJ whole genome shotgun (WGS) entry which is preliminary data.</text>
</comment>
<dbReference type="PANTHER" id="PTHR24361:SF769">
    <property type="entry name" value="MITOGEN-ACTIVATED PROTEIN KINASE KINASE 7-RELATED"/>
    <property type="match status" value="1"/>
</dbReference>
<dbReference type="PROSITE" id="PS00108">
    <property type="entry name" value="PROTEIN_KINASE_ST"/>
    <property type="match status" value="1"/>
</dbReference>
<dbReference type="Gene3D" id="3.30.200.20">
    <property type="entry name" value="Phosphorylase Kinase, domain 1"/>
    <property type="match status" value="1"/>
</dbReference>
<dbReference type="SMART" id="SM00220">
    <property type="entry name" value="S_TKc"/>
    <property type="match status" value="1"/>
</dbReference>
<feature type="domain" description="Protein kinase" evidence="1">
    <location>
        <begin position="47"/>
        <end position="240"/>
    </location>
</feature>
<organism evidence="2 3">
    <name type="scientific">Glycine soja</name>
    <name type="common">Wild soybean</name>
    <dbReference type="NCBI Taxonomy" id="3848"/>
    <lineage>
        <taxon>Eukaryota</taxon>
        <taxon>Viridiplantae</taxon>
        <taxon>Streptophyta</taxon>
        <taxon>Embryophyta</taxon>
        <taxon>Tracheophyta</taxon>
        <taxon>Spermatophyta</taxon>
        <taxon>Magnoliopsida</taxon>
        <taxon>eudicotyledons</taxon>
        <taxon>Gunneridae</taxon>
        <taxon>Pentapetalae</taxon>
        <taxon>rosids</taxon>
        <taxon>fabids</taxon>
        <taxon>Fabales</taxon>
        <taxon>Fabaceae</taxon>
        <taxon>Papilionoideae</taxon>
        <taxon>50 kb inversion clade</taxon>
        <taxon>NPAAA clade</taxon>
        <taxon>indigoferoid/millettioid clade</taxon>
        <taxon>Phaseoleae</taxon>
        <taxon>Glycine</taxon>
        <taxon>Glycine subgen. Soja</taxon>
    </lineage>
</organism>
<dbReference type="InterPro" id="IPR053235">
    <property type="entry name" value="Ser_Thr_kinase"/>
</dbReference>
<proteinExistence type="predicted"/>
<sequence length="240" mass="27150">MALIRRRHPNLCLPISKPIQCRPHFPLYLTLTTTKRTTNDAITIDDLAKLIILGHGNGRTVYKVYHKVTSITYELKIIHGEIDAITHCHALLEASILRRTIDCLHVDHFHSSFEMPIGDVAILMEYMGVLNGLAYLHAHNIAHRDIKPANIIINTQGKSLGLTLFELYVGHFPLLQEGQRPNWATLICVICFDEPSSPPETASPEFCNFVECCIKKESSERWTTSQLLTHPFVCKNSKPC</sequence>
<dbReference type="SUPFAM" id="SSF56112">
    <property type="entry name" value="Protein kinase-like (PK-like)"/>
    <property type="match status" value="1"/>
</dbReference>
<dbReference type="EMBL" id="QZWG01000007">
    <property type="protein sequence ID" value="RZC02349.1"/>
    <property type="molecule type" value="Genomic_DNA"/>
</dbReference>
<keyword evidence="3" id="KW-1185">Reference proteome</keyword>
<evidence type="ECO:0000259" key="1">
    <source>
        <dbReference type="PROSITE" id="PS50011"/>
    </source>
</evidence>
<dbReference type="PROSITE" id="PS50011">
    <property type="entry name" value="PROTEIN_KINASE_DOM"/>
    <property type="match status" value="1"/>
</dbReference>
<gene>
    <name evidence="2" type="ORF">D0Y65_017469</name>
</gene>